<evidence type="ECO:0008006" key="5">
    <source>
        <dbReference type="Google" id="ProtNLM"/>
    </source>
</evidence>
<reference evidence="3" key="1">
    <citation type="submission" date="2021-08" db="EMBL/GenBank/DDBJ databases">
        <authorList>
            <person name="Stevens D.C."/>
        </authorList>
    </citation>
    <scope>NUCLEOTIDE SEQUENCE</scope>
    <source>
        <strain evidence="3">DSM 53165</strain>
    </source>
</reference>
<organism evidence="3 4">
    <name type="scientific">Nannocystis pusilla</name>
    <dbReference type="NCBI Taxonomy" id="889268"/>
    <lineage>
        <taxon>Bacteria</taxon>
        <taxon>Pseudomonadati</taxon>
        <taxon>Myxococcota</taxon>
        <taxon>Polyangia</taxon>
        <taxon>Nannocystales</taxon>
        <taxon>Nannocystaceae</taxon>
        <taxon>Nannocystis</taxon>
    </lineage>
</organism>
<feature type="chain" id="PRO_5046661417" description="Lipoprotein" evidence="2">
    <location>
        <begin position="24"/>
        <end position="255"/>
    </location>
</feature>
<evidence type="ECO:0000313" key="4">
    <source>
        <dbReference type="Proteomes" id="UP001139031"/>
    </source>
</evidence>
<dbReference type="Proteomes" id="UP001139031">
    <property type="component" value="Unassembled WGS sequence"/>
</dbReference>
<dbReference type="RefSeq" id="WP_224196381.1">
    <property type="nucleotide sequence ID" value="NZ_JAIRAU010000049.1"/>
</dbReference>
<keyword evidence="4" id="KW-1185">Reference proteome</keyword>
<dbReference type="EMBL" id="JAIRAU010000049">
    <property type="protein sequence ID" value="MBZ5714647.1"/>
    <property type="molecule type" value="Genomic_DNA"/>
</dbReference>
<keyword evidence="2" id="KW-0732">Signal</keyword>
<evidence type="ECO:0000313" key="3">
    <source>
        <dbReference type="EMBL" id="MBZ5714647.1"/>
    </source>
</evidence>
<feature type="region of interest" description="Disordered" evidence="1">
    <location>
        <begin position="24"/>
        <end position="50"/>
    </location>
</feature>
<name>A0ABS7U2Q8_9BACT</name>
<evidence type="ECO:0000256" key="2">
    <source>
        <dbReference type="SAM" id="SignalP"/>
    </source>
</evidence>
<sequence length="255" mass="27051">MRFDLGLSSSLFALLLAGPLACGGEKGETDSDTEATGGPATDTNDQPTEGVPAECGEAEYAPYDVFEVLLDGEWKSHEFVVPCTIDAVTTEMGKSITSMSCDDAGAPVAVTLKLPVAAEGEVAWAVGDALTLHSRYEDLDVTAEREFQLRGVDDDKLWAAGLALGGPLKSEIFQPLTVAPEAVCGPMGLDMAQRSYRLDFELEGQPPLSLFTAQRGEIAAGAGESYVIDVADALYNTCCHDTQSFTVFVRRVKTG</sequence>
<protein>
    <recommendedName>
        <fullName evidence="5">Lipoprotein</fullName>
    </recommendedName>
</protein>
<accession>A0ABS7U2Q8</accession>
<comment type="caution">
    <text evidence="3">The sequence shown here is derived from an EMBL/GenBank/DDBJ whole genome shotgun (WGS) entry which is preliminary data.</text>
</comment>
<evidence type="ECO:0000256" key="1">
    <source>
        <dbReference type="SAM" id="MobiDB-lite"/>
    </source>
</evidence>
<gene>
    <name evidence="3" type="ORF">K7C98_35905</name>
</gene>
<proteinExistence type="predicted"/>
<feature type="signal peptide" evidence="2">
    <location>
        <begin position="1"/>
        <end position="23"/>
    </location>
</feature>